<dbReference type="SUPFAM" id="SSF52540">
    <property type="entry name" value="P-loop containing nucleoside triphosphate hydrolases"/>
    <property type="match status" value="1"/>
</dbReference>
<sequence length="947" mass="104383">MQHDLEKLGPFGFQDLAAALASAVCGRNVQALGSGRDGGRDMVCRGTIIWSGSETERGEVWDGYTVFQVKHKERLAAQPSANLAWLWKHVRAELEAWANPDSGRGPVPDYLVIVSNVPLTPTPDSGGLAQLDKNITAYIRALSDGSRDIDKDATARRKTMSKRMARLRQWRIWDGNQIDALVTANAGIRRAFGSFLTVSDVFAHLADFTDKLPLDELKSGLHRQARLALTGDRLIYFDEAGSAYGSGTPIEQVAIDLPITPDEDGSPRTVFGYVLDRAEHVLKPRLNLHDGPRHIVVVGGPGNGKTTMSKFLVHVFRAALLAGGSNLGSDHVEVIEATAKALRGMSRDGLPKNRRWPMRIDLAEYAEEQGLSEDSTLLRWIAYKVSKRLNAGGVSAGALDSWMRQWPWFLVLDGLDEVTEPRSRKRLIAQITEFVTEAEGDNCDLLVVVTTRPTGYIENIAPTQFERVNLSGLDVEQAVRYGIRATRVRLREDLDKIERIETQLRRAADNESLRHLMQTPLQVLIMTIIVEGSGRLAPDRYSLFWGYYDTVLRRERAKPVAFARLLEEHAPHILNLHQRVGFELQIRSEESDGSTATMSLRELRDITWQVLHEAGFHPSDTDSALLDQIVIAATHRLVLLAPRGAEGVGFDVRSLQELMAARFLTNGPLEQAMARLQCVAASPHWRNTWVFAAGGLFAEPQPHQHEAVVSLLERIDTDAAFRLGRICPIGPALALDLIEDGMARAQPRFHDRLLTLAFALLHAPNLPDSLAVARVLVRAADHSDRARDLIADALREALGADPVARRTAEGVQDLIDTAGREAGAGRHARTLTAVRAKLSRRAGQAASIDGQWEQYRQTLVDLADAEDVANTVGDADRALHRLRKSGDIDAESRPILAALADPEAAEILEMALGHVAKDDPEVLTIIRDGVIPAVHRAPVGEELRLMS</sequence>
<proteinExistence type="predicted"/>
<comment type="caution">
    <text evidence="1">The sequence shown here is derived from an EMBL/GenBank/DDBJ whole genome shotgun (WGS) entry which is preliminary data.</text>
</comment>
<protein>
    <recommendedName>
        <fullName evidence="3">NACHT domain-containing protein</fullName>
    </recommendedName>
</protein>
<accession>A0ABU7LL41</accession>
<dbReference type="InterPro" id="IPR027417">
    <property type="entry name" value="P-loop_NTPase"/>
</dbReference>
<evidence type="ECO:0000313" key="2">
    <source>
        <dbReference type="Proteomes" id="UP001336020"/>
    </source>
</evidence>
<name>A0ABU7LL41_9NOCA</name>
<dbReference type="Gene3D" id="3.40.50.300">
    <property type="entry name" value="P-loop containing nucleotide triphosphate hydrolases"/>
    <property type="match status" value="1"/>
</dbReference>
<evidence type="ECO:0000313" key="1">
    <source>
        <dbReference type="EMBL" id="MEE2062274.1"/>
    </source>
</evidence>
<dbReference type="Proteomes" id="UP001336020">
    <property type="component" value="Unassembled WGS sequence"/>
</dbReference>
<dbReference type="RefSeq" id="WP_330137312.1">
    <property type="nucleotide sequence ID" value="NZ_JAUTXY010000033.1"/>
</dbReference>
<gene>
    <name evidence="1" type="ORF">Q7514_32595</name>
</gene>
<evidence type="ECO:0008006" key="3">
    <source>
        <dbReference type="Google" id="ProtNLM"/>
    </source>
</evidence>
<organism evidence="1 2">
    <name type="scientific">Rhodococcus artemisiae</name>
    <dbReference type="NCBI Taxonomy" id="714159"/>
    <lineage>
        <taxon>Bacteria</taxon>
        <taxon>Bacillati</taxon>
        <taxon>Actinomycetota</taxon>
        <taxon>Actinomycetes</taxon>
        <taxon>Mycobacteriales</taxon>
        <taxon>Nocardiaceae</taxon>
        <taxon>Rhodococcus</taxon>
    </lineage>
</organism>
<dbReference type="EMBL" id="JAUTXY010000033">
    <property type="protein sequence ID" value="MEE2062274.1"/>
    <property type="molecule type" value="Genomic_DNA"/>
</dbReference>
<reference evidence="1 2" key="1">
    <citation type="submission" date="2023-07" db="EMBL/GenBank/DDBJ databases">
        <authorList>
            <person name="Girao M."/>
            <person name="Carvalho M.F."/>
        </authorList>
    </citation>
    <scope>NUCLEOTIDE SEQUENCE [LARGE SCALE GENOMIC DNA]</scope>
    <source>
        <strain evidence="1 2">YIM65754</strain>
    </source>
</reference>
<keyword evidence="2" id="KW-1185">Reference proteome</keyword>